<keyword evidence="1" id="KW-1133">Transmembrane helix</keyword>
<feature type="transmembrane region" description="Helical" evidence="1">
    <location>
        <begin position="175"/>
        <end position="196"/>
    </location>
</feature>
<feature type="transmembrane region" description="Helical" evidence="1">
    <location>
        <begin position="436"/>
        <end position="454"/>
    </location>
</feature>
<dbReference type="Proteomes" id="UP000247978">
    <property type="component" value="Unassembled WGS sequence"/>
</dbReference>
<keyword evidence="1" id="KW-0472">Membrane</keyword>
<feature type="transmembrane region" description="Helical" evidence="1">
    <location>
        <begin position="54"/>
        <end position="73"/>
    </location>
</feature>
<feature type="transmembrane region" description="Helical" evidence="1">
    <location>
        <begin position="354"/>
        <end position="384"/>
    </location>
</feature>
<dbReference type="RefSeq" id="WP_110394769.1">
    <property type="nucleotide sequence ID" value="NZ_JBHUHB010000001.1"/>
</dbReference>
<keyword evidence="3" id="KW-1185">Reference proteome</keyword>
<evidence type="ECO:0000313" key="2">
    <source>
        <dbReference type="EMBL" id="PXW87941.1"/>
    </source>
</evidence>
<feature type="transmembrane region" description="Helical" evidence="1">
    <location>
        <begin position="314"/>
        <end position="334"/>
    </location>
</feature>
<gene>
    <name evidence="2" type="ORF">DFR56_10491</name>
</gene>
<name>A0A2V3W4F1_9BACI</name>
<evidence type="ECO:0000256" key="1">
    <source>
        <dbReference type="SAM" id="Phobius"/>
    </source>
</evidence>
<dbReference type="EMBL" id="QJJQ01000004">
    <property type="protein sequence ID" value="PXW87941.1"/>
    <property type="molecule type" value="Genomic_DNA"/>
</dbReference>
<reference evidence="2 3" key="1">
    <citation type="submission" date="2018-05" db="EMBL/GenBank/DDBJ databases">
        <title>Genomic Encyclopedia of Type Strains, Phase IV (KMG-IV): sequencing the most valuable type-strain genomes for metagenomic binning, comparative biology and taxonomic classification.</title>
        <authorList>
            <person name="Goeker M."/>
        </authorList>
    </citation>
    <scope>NUCLEOTIDE SEQUENCE [LARGE SCALE GENOMIC DNA]</scope>
    <source>
        <strain evidence="2 3">DSM 28556</strain>
    </source>
</reference>
<feature type="transmembrane region" description="Helical" evidence="1">
    <location>
        <begin position="251"/>
        <end position="269"/>
    </location>
</feature>
<comment type="caution">
    <text evidence="2">The sequence shown here is derived from an EMBL/GenBank/DDBJ whole genome shotgun (WGS) entry which is preliminary data.</text>
</comment>
<protein>
    <submittedName>
        <fullName evidence="2">Uncharacterized protein</fullName>
    </submittedName>
</protein>
<keyword evidence="1" id="KW-0812">Transmembrane</keyword>
<feature type="transmembrane region" description="Helical" evidence="1">
    <location>
        <begin position="275"/>
        <end position="293"/>
    </location>
</feature>
<feature type="transmembrane region" description="Helical" evidence="1">
    <location>
        <begin position="133"/>
        <end position="154"/>
    </location>
</feature>
<sequence>MKSSSFYNHIYIFYGSVFIIHLINFFLERSFLHIVLSICAIVMFLFAFVRATPIFKTLGIAFVLIGITLYSTTKTPIIEIIFILKNNFPLLTLFMMLPWMNSVVRSGRYDYLLSKMMKMNTKDLGTMYNRSSISTFSLATFLNLPAITISQSIIKTNLKSLPKRLRNQFINMASVRSYTMALLWSPLEILVAVGVFVTGVKYIHVLPWLLMIVTIVFLIDNLIGRLKFKKHSYDEVGSRQSFSRHDIKKTIGLLSALILFLTIIVLAGNIEQLDFIMTITLLIVPFTFLWAIAIKRLHRFTVVGWHAWKNSTNAMHNFIVLFVSLALFSSAITASDASTYIHEFILKFSETPLLLMFMIQLFILMMSLFGVHSIASIGILTGLIGPLMEIIDPISLAIILITSSVSTFAVSTYGLLITITSFHTEQNPYRITFDNIIFTLFFGSLGTLLAYLLMM</sequence>
<feature type="transmembrane region" description="Helical" evidence="1">
    <location>
        <begin position="202"/>
        <end position="223"/>
    </location>
</feature>
<accession>A0A2V3W4F1</accession>
<feature type="transmembrane region" description="Helical" evidence="1">
    <location>
        <begin position="30"/>
        <end position="48"/>
    </location>
</feature>
<evidence type="ECO:0000313" key="3">
    <source>
        <dbReference type="Proteomes" id="UP000247978"/>
    </source>
</evidence>
<feature type="transmembrane region" description="Helical" evidence="1">
    <location>
        <begin position="6"/>
        <end position="23"/>
    </location>
</feature>
<proteinExistence type="predicted"/>
<organism evidence="2 3">
    <name type="scientific">Pseudogracilibacillus auburnensis</name>
    <dbReference type="NCBI Taxonomy" id="1494959"/>
    <lineage>
        <taxon>Bacteria</taxon>
        <taxon>Bacillati</taxon>
        <taxon>Bacillota</taxon>
        <taxon>Bacilli</taxon>
        <taxon>Bacillales</taxon>
        <taxon>Bacillaceae</taxon>
        <taxon>Pseudogracilibacillus</taxon>
    </lineage>
</organism>
<dbReference type="OrthoDB" id="2960907at2"/>
<dbReference type="AlphaFoldDB" id="A0A2V3W4F1"/>
<feature type="transmembrane region" description="Helical" evidence="1">
    <location>
        <begin position="396"/>
        <end position="416"/>
    </location>
</feature>